<evidence type="ECO:0000313" key="2">
    <source>
        <dbReference type="Proteomes" id="UP000635565"/>
    </source>
</evidence>
<evidence type="ECO:0000313" key="1">
    <source>
        <dbReference type="EMBL" id="GHO87011.1"/>
    </source>
</evidence>
<accession>A0ABQ3VNN9</accession>
<dbReference type="EMBL" id="BNJJ01000015">
    <property type="protein sequence ID" value="GHO87011.1"/>
    <property type="molecule type" value="Genomic_DNA"/>
</dbReference>
<proteinExistence type="predicted"/>
<organism evidence="1 2">
    <name type="scientific">Dictyobacter formicarum</name>
    <dbReference type="NCBI Taxonomy" id="2778368"/>
    <lineage>
        <taxon>Bacteria</taxon>
        <taxon>Bacillati</taxon>
        <taxon>Chloroflexota</taxon>
        <taxon>Ktedonobacteria</taxon>
        <taxon>Ktedonobacterales</taxon>
        <taxon>Dictyobacteraceae</taxon>
        <taxon>Dictyobacter</taxon>
    </lineage>
</organism>
<protein>
    <submittedName>
        <fullName evidence="1">Uncharacterized protein</fullName>
    </submittedName>
</protein>
<dbReference type="Proteomes" id="UP000635565">
    <property type="component" value="Unassembled WGS sequence"/>
</dbReference>
<reference evidence="1 2" key="1">
    <citation type="journal article" date="2021" name="Int. J. Syst. Evol. Microbiol.">
        <title>Reticulibacter mediterranei gen. nov., sp. nov., within the new family Reticulibacteraceae fam. nov., and Ktedonospora formicarum gen. nov., sp. nov., Ktedonobacter robiniae sp. nov., Dictyobacter formicarum sp. nov. and Dictyobacter arantiisoli sp. nov., belonging to the class Ktedonobacteria.</title>
        <authorList>
            <person name="Yabe S."/>
            <person name="Zheng Y."/>
            <person name="Wang C.M."/>
            <person name="Sakai Y."/>
            <person name="Abe K."/>
            <person name="Yokota A."/>
            <person name="Donadio S."/>
            <person name="Cavaletti L."/>
            <person name="Monciardini P."/>
        </authorList>
    </citation>
    <scope>NUCLEOTIDE SEQUENCE [LARGE SCALE GENOMIC DNA]</scope>
    <source>
        <strain evidence="1 2">SOSP1-9</strain>
    </source>
</reference>
<name>A0ABQ3VNN9_9CHLR</name>
<gene>
    <name evidence="1" type="ORF">KSZ_50170</name>
</gene>
<keyword evidence="2" id="KW-1185">Reference proteome</keyword>
<comment type="caution">
    <text evidence="1">The sequence shown here is derived from an EMBL/GenBank/DDBJ whole genome shotgun (WGS) entry which is preliminary data.</text>
</comment>
<sequence length="67" mass="7363">MMELREDASFTKLCPSIPDEKRFAQARLTSLGKYVGAGTTYGKYDILNAAPTTTPQNCQIGSRSQSF</sequence>